<feature type="region of interest" description="Disordered" evidence="1">
    <location>
        <begin position="416"/>
        <end position="442"/>
    </location>
</feature>
<proteinExistence type="predicted"/>
<dbReference type="EMBL" id="HG719506">
    <property type="protein sequence ID" value="CDJ58155.1"/>
    <property type="molecule type" value="Genomic_DNA"/>
</dbReference>
<evidence type="ECO:0000256" key="2">
    <source>
        <dbReference type="SAM" id="SignalP"/>
    </source>
</evidence>
<feature type="region of interest" description="Disordered" evidence="1">
    <location>
        <begin position="554"/>
        <end position="585"/>
    </location>
</feature>
<feature type="compositionally biased region" description="Polar residues" evidence="1">
    <location>
        <begin position="151"/>
        <end position="163"/>
    </location>
</feature>
<feature type="chain" id="PRO_5004675297" description="Rhoptry neck protein 5, related" evidence="2">
    <location>
        <begin position="26"/>
        <end position="1657"/>
    </location>
</feature>
<keyword evidence="4" id="KW-1185">Reference proteome</keyword>
<feature type="region of interest" description="Disordered" evidence="1">
    <location>
        <begin position="139"/>
        <end position="163"/>
    </location>
</feature>
<name>U6M915_EIMMA</name>
<sequence length="1657" mass="178263">MARLRKTPSALVLLLGILETLLCLAAEPADAHLLSVLDSETTKTHIGALQDPAAHCSSPDASTTHFCYTLREYAASVLVTQQLEGAECTHKSLEELKAEKRQRRKARRKQRIRGAAVTKAARRAKSRAKKIAGGLASAVAASHGEARSPSRKPQVQTSSSSGASLLQLPSLSDQAAQHEALAKDYAKQVQMARQNAQGRGDGSGLTQAAMKIFDASLYIQAGGEPNATTAAAALNSSNCYCSTQLLRWCKSLLRMHSALLLTGMAKELLSSIVAAATAAPDGVSVELDPREVESTLRSVLVGGSSFAQPVAAFCVAIIEEALTSINAKTKTAQEAKADAFLALNDLHTTVATTAKLKAETTAAQLDAQGRQINQHVKTAVAATPAAGLKQQMAAQVVDLVLAIIDHPEDVTVVKYTKSSEGSRSSGGGGVRLSVSGGNEEPIAVPATPHVDLGGASPVVVPPVASVVVPEGSTKVSISNEEAAAAAAAAAQKRLIAEGGQTPDSSTGGAASVSSSEATVHPHFSSTRPSSTSHLSSNVHHTQGAPISVHLMRFGEGPASQSTPRSSAGAASAGPFVSQGLNIQGTSPMPLPRGIQIVHEGSDGAPQTLTVQRTSHGISAQHGPGTIGEASAGAQGNSAPGVTVHRIRFGDGREQQNPLVTRPGDNTPPGGPPLQHRGVQISFGVEGPRGSHVGGSSKWDAPSASAATAGAGAAAAAGVPIWVHQQLAAPDLTQLSIPGFTATAAPLSSLPFYQTMGQAPSIGPRFHGVQVDYALGNVGTPNDICVTEAMLFPTGWMGSGPPGAALGRSTRGSPHSMGSLAASVAERWAFRKAQEATQQSITFFRSSDSIKKHVDRLLKKHLSQLQEVTAPAPSFNTLTSSGCRSHAEEARRAFYNLFFGSNRLFESVLSNPTANARLQLRAQLLHSHGVIPAMPVEVDRMMSQEHFPLSMFVCLAGFVGLLNWMCLLACLHDIFCSLKLVLLSAVFSLDHTLMKLNTMAYRGLSLTALFFGNLSSSVPHLPEETKQGQIEEASRQLIAMWGAEKGRKAKKGDAERLPPGEVLPLLEVYTAGLERLVSLLLQSPHTQHLFNLATHTWVQLRGIYNAAEGFKPDSNFKATARNKQLAAVFSKLWFDGDATPQESTAEAPILKPFFAPLASVSLQIAFFLHSVVEEFKRGLWGRLGASIRSFFQGLFRKHKRMNIPSTWSQMVSRAQAQQTADPKGFQGALWGIEQLADFFFSRFIRPSALQSSSSPLMPSYIAFVHALVSLWMANPRSPTQFRLNDPQIPKAKKLFYYSLLLYPRSLTKLAADLIISSCTDMKAIDMGVVTATVEFSGKRQTVGRTVLKHKRVPLRFSTLMYHLNKLLAAYDDPLDIVRVAQDLATRCKTPEQPQPEQRKKRILSFTKEFNRNNDRAVQLLSSKFVLDTWCLQYKDFIMKNMTRVPQTKSGSKLFLLLEAELDKTAEVVLRPSAAPADSWVLNIKCPFMKDFVDPEKRQEARKGMMQYAITRRSLGKRLIRKVNAIGNFFVKKFSFKRKRVPGSVANKEFAVIHVGTSIWYKESQRFEHALTFRPEAMSCGTRVAGGPRKPVDFRNGDFVMGSTDPAADEDAVLCVNQENMQCWATRRALMFKGSTEAPVSHSETPAGMWYARLTPTNP</sequence>
<feature type="compositionally biased region" description="Basic residues" evidence="1">
    <location>
        <begin position="100"/>
        <end position="112"/>
    </location>
</feature>
<feature type="compositionally biased region" description="Low complexity" evidence="1">
    <location>
        <begin position="504"/>
        <end position="536"/>
    </location>
</feature>
<reference evidence="3" key="2">
    <citation type="submission" date="2013-10" db="EMBL/GenBank/DDBJ databases">
        <authorList>
            <person name="Aslett M."/>
        </authorList>
    </citation>
    <scope>NUCLEOTIDE SEQUENCE [LARGE SCALE GENOMIC DNA]</scope>
    <source>
        <strain evidence="3">Weybridge</strain>
    </source>
</reference>
<keyword evidence="2" id="KW-0732">Signal</keyword>
<organism evidence="3 4">
    <name type="scientific">Eimeria maxima</name>
    <name type="common">Coccidian parasite</name>
    <dbReference type="NCBI Taxonomy" id="5804"/>
    <lineage>
        <taxon>Eukaryota</taxon>
        <taxon>Sar</taxon>
        <taxon>Alveolata</taxon>
        <taxon>Apicomplexa</taxon>
        <taxon>Conoidasida</taxon>
        <taxon>Coccidia</taxon>
        <taxon>Eucoccidiorida</taxon>
        <taxon>Eimeriorina</taxon>
        <taxon>Eimeriidae</taxon>
        <taxon>Eimeria</taxon>
    </lineage>
</organism>
<evidence type="ECO:0000313" key="4">
    <source>
        <dbReference type="Proteomes" id="UP000030763"/>
    </source>
</evidence>
<evidence type="ECO:0000313" key="3">
    <source>
        <dbReference type="EMBL" id="CDJ58155.1"/>
    </source>
</evidence>
<evidence type="ECO:0000256" key="1">
    <source>
        <dbReference type="SAM" id="MobiDB-lite"/>
    </source>
</evidence>
<gene>
    <name evidence="3" type="ORF">EMWEY_00014200</name>
</gene>
<feature type="signal peptide" evidence="2">
    <location>
        <begin position="1"/>
        <end position="25"/>
    </location>
</feature>
<evidence type="ECO:0008006" key="5">
    <source>
        <dbReference type="Google" id="ProtNLM"/>
    </source>
</evidence>
<dbReference type="OMA" id="HIMRFGD"/>
<protein>
    <recommendedName>
        <fullName evidence="5">Rhoptry neck protein 5, related</fullName>
    </recommendedName>
</protein>
<feature type="region of interest" description="Disordered" evidence="1">
    <location>
        <begin position="498"/>
        <end position="539"/>
    </location>
</feature>
<reference evidence="3" key="1">
    <citation type="submission" date="2013-10" db="EMBL/GenBank/DDBJ databases">
        <title>Genomic analysis of the causative agents of coccidiosis in chickens.</title>
        <authorList>
            <person name="Reid A.J."/>
            <person name="Blake D."/>
            <person name="Billington K."/>
            <person name="Browne H."/>
            <person name="Dunn M."/>
            <person name="Hung S."/>
            <person name="Kawahara F."/>
            <person name="Miranda-Saavedra D."/>
            <person name="Mourier T."/>
            <person name="Nagra H."/>
            <person name="Otto T.D."/>
            <person name="Rawlings N."/>
            <person name="Sanchez A."/>
            <person name="Sanders M."/>
            <person name="Subramaniam C."/>
            <person name="Tay Y."/>
            <person name="Dear P."/>
            <person name="Doerig C."/>
            <person name="Gruber A."/>
            <person name="Parkinson J."/>
            <person name="Shirley M."/>
            <person name="Wan K.L."/>
            <person name="Berriman M."/>
            <person name="Tomley F."/>
            <person name="Pain A."/>
        </authorList>
    </citation>
    <scope>NUCLEOTIDE SEQUENCE [LARGE SCALE GENOMIC DNA]</scope>
    <source>
        <strain evidence="3">Weybridge</strain>
    </source>
</reference>
<accession>U6M915</accession>
<dbReference type="RefSeq" id="XP_013334803.1">
    <property type="nucleotide sequence ID" value="XM_013479349.1"/>
</dbReference>
<dbReference type="Proteomes" id="UP000030763">
    <property type="component" value="Unassembled WGS sequence"/>
</dbReference>
<dbReference type="OrthoDB" id="329794at2759"/>
<dbReference type="GeneID" id="25335406"/>
<dbReference type="VEuPathDB" id="ToxoDB:EMWEY_00014200"/>
<feature type="region of interest" description="Disordered" evidence="1">
    <location>
        <begin position="99"/>
        <end position="123"/>
    </location>
</feature>